<dbReference type="InterPro" id="IPR025827">
    <property type="entry name" value="Zn_ribbon_recom_dom"/>
</dbReference>
<dbReference type="SUPFAM" id="SSF53041">
    <property type="entry name" value="Resolvase-like"/>
    <property type="match status" value="1"/>
</dbReference>
<keyword evidence="3" id="KW-1185">Reference proteome</keyword>
<dbReference type="CDD" id="cd00338">
    <property type="entry name" value="Ser_Recombinase"/>
    <property type="match status" value="1"/>
</dbReference>
<dbReference type="Pfam" id="PF00239">
    <property type="entry name" value="Resolvase"/>
    <property type="match status" value="1"/>
</dbReference>
<proteinExistence type="predicted"/>
<dbReference type="PROSITE" id="PS51737">
    <property type="entry name" value="RECOMBINASE_DNA_BIND"/>
    <property type="match status" value="1"/>
</dbReference>
<dbReference type="Proteomes" id="UP000679307">
    <property type="component" value="Chromosome"/>
</dbReference>
<dbReference type="InterPro" id="IPR036162">
    <property type="entry name" value="Resolvase-like_N_sf"/>
</dbReference>
<dbReference type="SMART" id="SM00857">
    <property type="entry name" value="Resolvase"/>
    <property type="match status" value="1"/>
</dbReference>
<dbReference type="Pfam" id="PF07508">
    <property type="entry name" value="Recombinase"/>
    <property type="match status" value="1"/>
</dbReference>
<protein>
    <recommendedName>
        <fullName evidence="1">Recombinase domain-containing protein</fullName>
    </recommendedName>
</protein>
<dbReference type="Gene3D" id="3.90.1750.20">
    <property type="entry name" value="Putative Large Serine Recombinase, Chain B, Domain 2"/>
    <property type="match status" value="1"/>
</dbReference>
<dbReference type="Gene3D" id="3.40.50.1390">
    <property type="entry name" value="Resolvase, N-terminal catalytic domain"/>
    <property type="match status" value="1"/>
</dbReference>
<dbReference type="Pfam" id="PF13408">
    <property type="entry name" value="Zn_ribbon_recom"/>
    <property type="match status" value="1"/>
</dbReference>
<feature type="domain" description="Recombinase" evidence="1">
    <location>
        <begin position="176"/>
        <end position="279"/>
    </location>
</feature>
<organism evidence="2 3">
    <name type="scientific">Nocardioides aquaticus</name>
    <dbReference type="NCBI Taxonomy" id="160826"/>
    <lineage>
        <taxon>Bacteria</taxon>
        <taxon>Bacillati</taxon>
        <taxon>Actinomycetota</taxon>
        <taxon>Actinomycetes</taxon>
        <taxon>Propionibacteriales</taxon>
        <taxon>Nocardioidaceae</taxon>
        <taxon>Nocardioides</taxon>
    </lineage>
</organism>
<dbReference type="RefSeq" id="WP_214058986.1">
    <property type="nucleotide sequence ID" value="NZ_BAAAHS010000210.1"/>
</dbReference>
<sequence>MKNTPKNPALLVRISDDKAEDRAGVGRQEADTRALAVRLGWGTGEVFVENDTSAFKRRAVTLPDGSTGLRVFRPEFRRLLDAITVGQVDGLIAYHLDRVARDPRDLEDLIDAVELTRIPVDSVTGSLRLASDADITMARIGVAIANQSSRDASRRIRRKMDELAEAGTYSGGGARRYGYEPDGMTVRPDEAEVLRYAAHRVLEGASVTAVGRELDEQGHRPVKAQRWSSKTLGDQLRSARVAGLRVHRGEIVGEAAWPAILERDTWEQVLVALNSRRTYDNRRELAHWLGGLLFCDRCGHALQANFVREGVHRYWCHSGHRRGGCGRIAIQGEGAEREAERQVVEYLSRPDVAERLAEVTSRRGADRARTDLAADEHQLRDLSRMWAEKAITLDEYAEARKIIQARIDGAKAVQMAQVPEAARKVLAAADPAAAFRSLNPTRKRETARVLLASLGYKGWKVEPHDASKARRFDPSRMALMEVDR</sequence>
<dbReference type="PANTHER" id="PTHR30461:SF23">
    <property type="entry name" value="DNA RECOMBINASE-RELATED"/>
    <property type="match status" value="1"/>
</dbReference>
<dbReference type="InterPro" id="IPR050639">
    <property type="entry name" value="SSR_resolvase"/>
</dbReference>
<dbReference type="InterPro" id="IPR011109">
    <property type="entry name" value="DNA_bind_recombinase_dom"/>
</dbReference>
<evidence type="ECO:0000259" key="1">
    <source>
        <dbReference type="PROSITE" id="PS51737"/>
    </source>
</evidence>
<accession>A0ABX8EGB1</accession>
<evidence type="ECO:0000313" key="3">
    <source>
        <dbReference type="Proteomes" id="UP000679307"/>
    </source>
</evidence>
<reference evidence="2 3" key="1">
    <citation type="submission" date="2021-05" db="EMBL/GenBank/DDBJ databases">
        <title>Complete genome of Nocardioides aquaticus KCTC 9944T isolated from meromictic and hypersaline Ekho Lake, Antarctica.</title>
        <authorList>
            <person name="Hwang K."/>
            <person name="Kim K.M."/>
            <person name="Choe H."/>
        </authorList>
    </citation>
    <scope>NUCLEOTIDE SEQUENCE [LARGE SCALE GENOMIC DNA]</scope>
    <source>
        <strain evidence="2 3">KCTC 9944</strain>
    </source>
</reference>
<dbReference type="InterPro" id="IPR038109">
    <property type="entry name" value="DNA_bind_recomb_sf"/>
</dbReference>
<dbReference type="PANTHER" id="PTHR30461">
    <property type="entry name" value="DNA-INVERTASE FROM LAMBDOID PROPHAGE"/>
    <property type="match status" value="1"/>
</dbReference>
<dbReference type="EMBL" id="CP075371">
    <property type="protein sequence ID" value="QVT79554.1"/>
    <property type="molecule type" value="Genomic_DNA"/>
</dbReference>
<dbReference type="InterPro" id="IPR006119">
    <property type="entry name" value="Resolv_N"/>
</dbReference>
<evidence type="ECO:0000313" key="2">
    <source>
        <dbReference type="EMBL" id="QVT79554.1"/>
    </source>
</evidence>
<name>A0ABX8EGB1_9ACTN</name>
<gene>
    <name evidence="2" type="ORF">ENKNEFLB_01937</name>
</gene>